<evidence type="ECO:0000313" key="1">
    <source>
        <dbReference type="EMBL" id="AWO83001.1"/>
    </source>
</evidence>
<dbReference type="GeneID" id="32687116"/>
<dbReference type="AlphaFoldDB" id="A0AAD0NUL2"/>
<organism evidence="1 2">
    <name type="scientific">Gordonia terrae</name>
    <dbReference type="NCBI Taxonomy" id="2055"/>
    <lineage>
        <taxon>Bacteria</taxon>
        <taxon>Bacillati</taxon>
        <taxon>Actinomycetota</taxon>
        <taxon>Actinomycetes</taxon>
        <taxon>Mycobacteriales</taxon>
        <taxon>Gordoniaceae</taxon>
        <taxon>Gordonia</taxon>
    </lineage>
</organism>
<dbReference type="RefSeq" id="WP_004023156.1">
    <property type="nucleotide sequence ID" value="NZ_CABEIC010000002.1"/>
</dbReference>
<proteinExistence type="predicted"/>
<gene>
    <name evidence="1" type="ORF">DLJ61_05100</name>
</gene>
<protein>
    <recommendedName>
        <fullName evidence="3">MspA</fullName>
    </recommendedName>
</protein>
<reference evidence="1 2" key="1">
    <citation type="submission" date="2018-05" db="EMBL/GenBank/DDBJ databases">
        <title>Complete genome sequence of Gordonia terrae NRRL B-16283.</title>
        <authorList>
            <person name="Garlena R.A."/>
            <person name="Russell D.A."/>
            <person name="Hatfull G.F."/>
        </authorList>
    </citation>
    <scope>NUCLEOTIDE SEQUENCE [LARGE SCALE GENOMIC DNA]</scope>
    <source>
        <strain evidence="1 2">NRRL B-16283</strain>
    </source>
</reference>
<accession>A0AAD0NUL2</accession>
<evidence type="ECO:0000313" key="2">
    <source>
        <dbReference type="Proteomes" id="UP000247118"/>
    </source>
</evidence>
<dbReference type="Pfam" id="PF09203">
    <property type="entry name" value="MspA"/>
    <property type="match status" value="1"/>
</dbReference>
<sequence length="216" mass="21685">MNVSMKKMIGSAATIAGVTATVVGTGVAHSGPLPGGMVREDLGGGTSMVARLVDEQVSRPGGNVANVPTSREVLVSGTVRVAISGKAKSGVISGGYVVGCQVDLSGGLTNSGNSTTNGETVTSATAGSVLTLGPGQATYVPIIDQPNYSVDADNPFAKLNGYKFRGNAGSVTYGGQALRVNGCGGYAQARARMTILVNTDTAKSQTTLWGKPFSLG</sequence>
<dbReference type="InterPro" id="IPR015286">
    <property type="entry name" value="Porin_fam_mycobact-type"/>
</dbReference>
<evidence type="ECO:0008006" key="3">
    <source>
        <dbReference type="Google" id="ProtNLM"/>
    </source>
</evidence>
<dbReference type="Gene3D" id="2.60.40.1650">
    <property type="entry name" value="Porin MspA (Ig-like beta-sandwich domain)"/>
    <property type="match status" value="1"/>
</dbReference>
<dbReference type="EMBL" id="CP029604">
    <property type="protein sequence ID" value="AWO83001.1"/>
    <property type="molecule type" value="Genomic_DNA"/>
</dbReference>
<dbReference type="KEGG" id="gta:BCM27_05060"/>
<dbReference type="Proteomes" id="UP000247118">
    <property type="component" value="Chromosome"/>
</dbReference>
<name>A0AAD0NUL2_9ACTN</name>